<keyword evidence="2" id="KW-1185">Reference proteome</keyword>
<dbReference type="EMBL" id="JBHPBY010000285">
    <property type="protein sequence ID" value="MFC1852230.1"/>
    <property type="molecule type" value="Genomic_DNA"/>
</dbReference>
<evidence type="ECO:0000313" key="1">
    <source>
        <dbReference type="EMBL" id="MFC1852230.1"/>
    </source>
</evidence>
<organism evidence="1 2">
    <name type="scientific">candidate division CSSED10-310 bacterium</name>
    <dbReference type="NCBI Taxonomy" id="2855610"/>
    <lineage>
        <taxon>Bacteria</taxon>
        <taxon>Bacteria division CSSED10-310</taxon>
    </lineage>
</organism>
<comment type="caution">
    <text evidence="1">The sequence shown here is derived from an EMBL/GenBank/DDBJ whole genome shotgun (WGS) entry which is preliminary data.</text>
</comment>
<dbReference type="Proteomes" id="UP001594351">
    <property type="component" value="Unassembled WGS sequence"/>
</dbReference>
<gene>
    <name evidence="1" type="ORF">ACFL27_18700</name>
</gene>
<name>A0ABV6Z1B4_UNCC1</name>
<reference evidence="1 2" key="1">
    <citation type="submission" date="2024-09" db="EMBL/GenBank/DDBJ databases">
        <title>Laminarin stimulates single cell rates of sulfate reduction while oxygen inhibits transcriptomic activity in coastal marine sediment.</title>
        <authorList>
            <person name="Lindsay M."/>
            <person name="Orcutt B."/>
            <person name="Emerson D."/>
            <person name="Stepanauskas R."/>
            <person name="D'Angelo T."/>
        </authorList>
    </citation>
    <scope>NUCLEOTIDE SEQUENCE [LARGE SCALE GENOMIC DNA]</scope>
    <source>
        <strain evidence="1">SAG AM-311-K15</strain>
    </source>
</reference>
<accession>A0ABV6Z1B4</accession>
<proteinExistence type="predicted"/>
<evidence type="ECO:0000313" key="2">
    <source>
        <dbReference type="Proteomes" id="UP001594351"/>
    </source>
</evidence>
<protein>
    <submittedName>
        <fullName evidence="1">Uncharacterized protein</fullName>
    </submittedName>
</protein>
<feature type="non-terminal residue" evidence="1">
    <location>
        <position position="1"/>
    </location>
</feature>
<sequence>SYRSWDYKFNTFFDGGLWLTKIHHLNMHQAARTLLSIPVTNLVAFLFTAKPLDLFYHSQDCEIETFIGGGLRLTLLVD</sequence>